<evidence type="ECO:0000313" key="3">
    <source>
        <dbReference type="Proteomes" id="UP001227095"/>
    </source>
</evidence>
<keyword evidence="3" id="KW-1185">Reference proteome</keyword>
<name>A0ABY8M9A4_9HYPH</name>
<evidence type="ECO:0000256" key="1">
    <source>
        <dbReference type="SAM" id="MobiDB-lite"/>
    </source>
</evidence>
<organism evidence="2 3">
    <name type="scientific">Neorhizobium petrolearium</name>
    <dbReference type="NCBI Taxonomy" id="515361"/>
    <lineage>
        <taxon>Bacteria</taxon>
        <taxon>Pseudomonadati</taxon>
        <taxon>Pseudomonadota</taxon>
        <taxon>Alphaproteobacteria</taxon>
        <taxon>Hyphomicrobiales</taxon>
        <taxon>Rhizobiaceae</taxon>
        <taxon>Rhizobium/Agrobacterium group</taxon>
        <taxon>Neorhizobium</taxon>
    </lineage>
</organism>
<gene>
    <name evidence="2" type="ORF">QEO92_08230</name>
</gene>
<proteinExistence type="predicted"/>
<dbReference type="EMBL" id="CP123000">
    <property type="protein sequence ID" value="WGI71130.1"/>
    <property type="molecule type" value="Genomic_DNA"/>
</dbReference>
<protein>
    <submittedName>
        <fullName evidence="2">Uncharacterized protein</fullName>
    </submittedName>
</protein>
<feature type="compositionally biased region" description="Basic and acidic residues" evidence="1">
    <location>
        <begin position="1"/>
        <end position="11"/>
    </location>
</feature>
<sequence>MDQLPPHDERAWQSFQPGAQRHRSDPLRHPPHRGPLLPLIRFSQAGPRGIKPLRREE</sequence>
<accession>A0ABY8M9A4</accession>
<reference evidence="2 3" key="1">
    <citation type="submission" date="2023-04" db="EMBL/GenBank/DDBJ databases">
        <title>Neorhizobium petrolearium OS53, complete genome.</title>
        <authorList>
            <person name="Yu T."/>
        </authorList>
    </citation>
    <scope>NUCLEOTIDE SEQUENCE [LARGE SCALE GENOMIC DNA]</scope>
    <source>
        <strain evidence="2 3">OS53</strain>
    </source>
</reference>
<evidence type="ECO:0000313" key="2">
    <source>
        <dbReference type="EMBL" id="WGI71130.1"/>
    </source>
</evidence>
<dbReference type="Proteomes" id="UP001227095">
    <property type="component" value="Chromosome"/>
</dbReference>
<feature type="region of interest" description="Disordered" evidence="1">
    <location>
        <begin position="1"/>
        <end position="57"/>
    </location>
</feature>